<evidence type="ECO:0000259" key="1">
    <source>
        <dbReference type="PROSITE" id="PS51178"/>
    </source>
</evidence>
<evidence type="ECO:0000313" key="2">
    <source>
        <dbReference type="EMBL" id="KGE70720.1"/>
    </source>
</evidence>
<feature type="domain" description="PASTA" evidence="1">
    <location>
        <begin position="162"/>
        <end position="229"/>
    </location>
</feature>
<dbReference type="SMART" id="SM00740">
    <property type="entry name" value="PASTA"/>
    <property type="match status" value="3"/>
</dbReference>
<sequence>MLVVLSAVTAFIVALQGAETITVPALTDEELGNAMEQLQARGLYAQIEQRFFSDPSLKGRVVEQKPGPGSRLKAGRSVLLTVSKGAVVDRVDDYIGRQLQEVEQELQVLFATYKPLLQITGNSVNYVFDDSEPGTILDQDPAPGAELTGLTPLNLLVSRGPEVQTFSVPNYVNLDYNRAMSLLAGQNQPFTFTLADVDETTAGGIVVSQEPQPGAVVEQSTPVSLEIQPIRRVGARQVFGLFTRTLPRYAVPVELFVEVIEPSGERRELFTTQHPGGQISFPYLLEEGAQIVVSAFGGELLRYLVVKEEE</sequence>
<proteinExistence type="predicted"/>
<dbReference type="Proteomes" id="UP000029692">
    <property type="component" value="Unassembled WGS sequence"/>
</dbReference>
<dbReference type="CDD" id="cd06577">
    <property type="entry name" value="PASTA_pknB"/>
    <property type="match status" value="3"/>
</dbReference>
<name>A0A098QS67_9SPIO</name>
<dbReference type="EMBL" id="JNUP01000072">
    <property type="protein sequence ID" value="KGE70720.1"/>
    <property type="molecule type" value="Genomic_DNA"/>
</dbReference>
<keyword evidence="3" id="KW-1185">Reference proteome</keyword>
<dbReference type="InterPro" id="IPR005543">
    <property type="entry name" value="PASTA_dom"/>
</dbReference>
<feature type="domain" description="PASTA" evidence="1">
    <location>
        <begin position="85"/>
        <end position="159"/>
    </location>
</feature>
<dbReference type="PROSITE" id="PS51178">
    <property type="entry name" value="PASTA"/>
    <property type="match status" value="3"/>
</dbReference>
<dbReference type="STRING" id="1480694.DC28_14545"/>
<comment type="caution">
    <text evidence="2">The sequence shown here is derived from an EMBL/GenBank/DDBJ whole genome shotgun (WGS) entry which is preliminary data.</text>
</comment>
<gene>
    <name evidence="2" type="ORF">DC28_14545</name>
</gene>
<feature type="domain" description="PASTA" evidence="1">
    <location>
        <begin position="17"/>
        <end position="84"/>
    </location>
</feature>
<protein>
    <recommendedName>
        <fullName evidence="1">PASTA domain-containing protein</fullName>
    </recommendedName>
</protein>
<dbReference type="eggNOG" id="COG2815">
    <property type="taxonomic scope" value="Bacteria"/>
</dbReference>
<organism evidence="2 3">
    <name type="scientific">Spirochaeta lutea</name>
    <dbReference type="NCBI Taxonomy" id="1480694"/>
    <lineage>
        <taxon>Bacteria</taxon>
        <taxon>Pseudomonadati</taxon>
        <taxon>Spirochaetota</taxon>
        <taxon>Spirochaetia</taxon>
        <taxon>Spirochaetales</taxon>
        <taxon>Spirochaetaceae</taxon>
        <taxon>Spirochaeta</taxon>
    </lineage>
</organism>
<dbReference type="Gene3D" id="3.30.10.20">
    <property type="match status" value="3"/>
</dbReference>
<reference evidence="2 3" key="1">
    <citation type="submission" date="2014-05" db="EMBL/GenBank/DDBJ databases">
        <title>De novo Genome Sequence of Spirocheata sp.</title>
        <authorList>
            <person name="Shivani Y."/>
            <person name="Subhash Y."/>
            <person name="Tushar L."/>
            <person name="Sasikala C."/>
            <person name="Ramana C.V."/>
        </authorList>
    </citation>
    <scope>NUCLEOTIDE SEQUENCE [LARGE SCALE GENOMIC DNA]</scope>
    <source>
        <strain evidence="2 3">JC230</strain>
    </source>
</reference>
<accession>A0A098QS67</accession>
<dbReference type="Pfam" id="PF03793">
    <property type="entry name" value="PASTA"/>
    <property type="match status" value="2"/>
</dbReference>
<dbReference type="AlphaFoldDB" id="A0A098QS67"/>
<evidence type="ECO:0000313" key="3">
    <source>
        <dbReference type="Proteomes" id="UP000029692"/>
    </source>
</evidence>